<dbReference type="AlphaFoldDB" id="A0A9X0XCM3"/>
<dbReference type="CDD" id="cd21650">
    <property type="entry name" value="CrtA-like"/>
    <property type="match status" value="1"/>
</dbReference>
<organism evidence="1 2">
    <name type="scientific">Aquariibacter lacus</name>
    <dbReference type="NCBI Taxonomy" id="2801332"/>
    <lineage>
        <taxon>Bacteria</taxon>
        <taxon>Pseudomonadati</taxon>
        <taxon>Pseudomonadota</taxon>
        <taxon>Betaproteobacteria</taxon>
        <taxon>Burkholderiales</taxon>
        <taxon>Sphaerotilaceae</taxon>
        <taxon>Aquariibacter</taxon>
    </lineage>
</organism>
<reference evidence="1 2" key="1">
    <citation type="submission" date="2021-01" db="EMBL/GenBank/DDBJ databases">
        <title>Piscinibacter sp. Jin2 Genome sequencing and assembly.</title>
        <authorList>
            <person name="Kim I."/>
        </authorList>
    </citation>
    <scope>NUCLEOTIDE SEQUENCE [LARGE SCALE GENOMIC DNA]</scope>
    <source>
        <strain evidence="1 2">Jin2</strain>
    </source>
</reference>
<sequence>MPLTLVILLADFGGADRWWGWGRFLFGTRAARRAAADLCFVRQMGSGHRGGFGLRPDLGLQALCCGFRSPAAALAFAQGNPLVEAYRRHARELALLTLQPWQAKGRWGGVAVAPQGEAPAEGPIAALTRASIRPRAALDFWRHAPAAQAGLAQAEGCLMAVGLGEAPLLRQATVSLWRSVADMDGYARRGGHQAAIQAARAGQHFSESMFLRLRPLALDGVWQGRALRLDGTARHAG</sequence>
<protein>
    <submittedName>
        <fullName evidence="1">Spheroidene monooxygenase</fullName>
    </submittedName>
</protein>
<evidence type="ECO:0000313" key="1">
    <source>
        <dbReference type="EMBL" id="MBL0719279.1"/>
    </source>
</evidence>
<gene>
    <name evidence="1" type="ORF">JI742_05180</name>
</gene>
<name>A0A9X0XCM3_9BURK</name>
<evidence type="ECO:0000313" key="2">
    <source>
        <dbReference type="Proteomes" id="UP000643207"/>
    </source>
</evidence>
<dbReference type="EMBL" id="JAERRA010000001">
    <property type="protein sequence ID" value="MBL0719279.1"/>
    <property type="molecule type" value="Genomic_DNA"/>
</dbReference>
<keyword evidence="1" id="KW-0503">Monooxygenase</keyword>
<comment type="caution">
    <text evidence="1">The sequence shown here is derived from an EMBL/GenBank/DDBJ whole genome shotgun (WGS) entry which is preliminary data.</text>
</comment>
<dbReference type="GO" id="GO:0004497">
    <property type="term" value="F:monooxygenase activity"/>
    <property type="evidence" value="ECO:0007669"/>
    <property type="project" value="UniProtKB-KW"/>
</dbReference>
<keyword evidence="1" id="KW-0560">Oxidoreductase</keyword>
<keyword evidence="2" id="KW-1185">Reference proteome</keyword>
<proteinExistence type="predicted"/>
<dbReference type="InterPro" id="IPR049574">
    <property type="entry name" value="CrtA-like"/>
</dbReference>
<accession>A0A9X0XCM3</accession>
<dbReference type="Proteomes" id="UP000643207">
    <property type="component" value="Unassembled WGS sequence"/>
</dbReference>